<keyword evidence="2" id="KW-0808">Transferase</keyword>
<dbReference type="AlphaFoldDB" id="A0A532V0W5"/>
<gene>
    <name evidence="2" type="ORF">CEE37_06575</name>
</gene>
<proteinExistence type="predicted"/>
<reference evidence="2 3" key="1">
    <citation type="submission" date="2017-06" db="EMBL/GenBank/DDBJ databases">
        <title>Novel microbial phyla capable of carbon fixation and sulfur reduction in deep-sea sediments.</title>
        <authorList>
            <person name="Huang J."/>
            <person name="Baker B."/>
            <person name="Wang Y."/>
        </authorList>
    </citation>
    <scope>NUCLEOTIDE SEQUENCE [LARGE SCALE GENOMIC DNA]</scope>
    <source>
        <strain evidence="2">B3_LCP</strain>
    </source>
</reference>
<feature type="domain" description="Nucleotidyl transferase" evidence="1">
    <location>
        <begin position="2"/>
        <end position="231"/>
    </location>
</feature>
<dbReference type="PANTHER" id="PTHR42883:SF2">
    <property type="entry name" value="THYMIDYLYLTRANSFERASE"/>
    <property type="match status" value="1"/>
</dbReference>
<dbReference type="GO" id="GO:0016740">
    <property type="term" value="F:transferase activity"/>
    <property type="evidence" value="ECO:0007669"/>
    <property type="project" value="UniProtKB-KW"/>
</dbReference>
<sequence length="333" mass="36488">MKAIIPVAGVGTRLRPLTLSKPKVLLNVAGKPIIAHILDHVAGTRIDHIVFIVGYMKEEFEQWAKDRYPDLRLEFVEQTEILGLGHAVGMGLSEDDGEVMVILGDTIFELNLDEVLQSKYSSLGVQEVEDARRFGVVMLEDDFITDLVEKSPEPPSNLAIVGLYFIKNGGLLKSCIDGIISDNVTVKGEYQITDALKRMVDSGEKMTTFSIQGWHDCGTADTLLDSNKYLLKISEADASGLEEYRPGNVIHPPVFIDDDVRISNSVIGPYVSIGRGAEIEGSIVEDSIIEEKAHISSALLKRSIIGKEAAITGQYQQLNLSDYSSVVIPEKGD</sequence>
<evidence type="ECO:0000259" key="1">
    <source>
        <dbReference type="Pfam" id="PF00483"/>
    </source>
</evidence>
<comment type="caution">
    <text evidence="2">The sequence shown here is derived from an EMBL/GenBank/DDBJ whole genome shotgun (WGS) entry which is preliminary data.</text>
</comment>
<dbReference type="InterPro" id="IPR005835">
    <property type="entry name" value="NTP_transferase_dom"/>
</dbReference>
<dbReference type="EMBL" id="NJBN01000004">
    <property type="protein sequence ID" value="TKJ40856.1"/>
    <property type="molecule type" value="Genomic_DNA"/>
</dbReference>
<evidence type="ECO:0000313" key="2">
    <source>
        <dbReference type="EMBL" id="TKJ40856.1"/>
    </source>
</evidence>
<dbReference type="Gene3D" id="3.90.550.10">
    <property type="entry name" value="Spore Coat Polysaccharide Biosynthesis Protein SpsA, Chain A"/>
    <property type="match status" value="1"/>
</dbReference>
<evidence type="ECO:0000313" key="3">
    <source>
        <dbReference type="Proteomes" id="UP000319619"/>
    </source>
</evidence>
<dbReference type="Pfam" id="PF00483">
    <property type="entry name" value="NTP_transferase"/>
    <property type="match status" value="1"/>
</dbReference>
<name>A0A532V0W5_UNCL8</name>
<organism evidence="2 3">
    <name type="scientific">candidate division LCP-89 bacterium B3_LCP</name>
    <dbReference type="NCBI Taxonomy" id="2012998"/>
    <lineage>
        <taxon>Bacteria</taxon>
        <taxon>Pseudomonadati</taxon>
        <taxon>Bacteria division LCP-89</taxon>
    </lineage>
</organism>
<accession>A0A532V0W5</accession>
<dbReference type="InterPro" id="IPR029044">
    <property type="entry name" value="Nucleotide-diphossugar_trans"/>
</dbReference>
<dbReference type="Proteomes" id="UP000319619">
    <property type="component" value="Unassembled WGS sequence"/>
</dbReference>
<protein>
    <submittedName>
        <fullName evidence="2">Nucleotidyl transferase</fullName>
    </submittedName>
</protein>
<dbReference type="PANTHER" id="PTHR42883">
    <property type="entry name" value="GLUCOSE-1-PHOSPHATE THYMIDYLTRANSFERASE"/>
    <property type="match status" value="1"/>
</dbReference>
<dbReference type="SUPFAM" id="SSF53448">
    <property type="entry name" value="Nucleotide-diphospho-sugar transferases"/>
    <property type="match status" value="1"/>
</dbReference>
<dbReference type="Gene3D" id="2.160.10.10">
    <property type="entry name" value="Hexapeptide repeat proteins"/>
    <property type="match status" value="1"/>
</dbReference>